<sequence>PPIQVKLGNKRYTPAIGIGTAWVILKVPDGPNKRTLVQHALHVPGLEGSLLSVARLTTDKFQVLFHGSRCKIIDPKGNVAATAHKIGNTYYLNMERI</sequence>
<keyword evidence="3" id="KW-1185">Reference proteome</keyword>
<proteinExistence type="predicted"/>
<dbReference type="Pfam" id="PF22936">
    <property type="entry name" value="Pol_BBD"/>
    <property type="match status" value="1"/>
</dbReference>
<accession>A0A8E2AJH8</accession>
<organism evidence="2 3">
    <name type="scientific">Obba rivulosa</name>
    <dbReference type="NCBI Taxonomy" id="1052685"/>
    <lineage>
        <taxon>Eukaryota</taxon>
        <taxon>Fungi</taxon>
        <taxon>Dikarya</taxon>
        <taxon>Basidiomycota</taxon>
        <taxon>Agaricomycotina</taxon>
        <taxon>Agaricomycetes</taxon>
        <taxon>Polyporales</taxon>
        <taxon>Gelatoporiaceae</taxon>
        <taxon>Obba</taxon>
    </lineage>
</organism>
<dbReference type="InterPro" id="IPR054722">
    <property type="entry name" value="PolX-like_BBD"/>
</dbReference>
<dbReference type="Proteomes" id="UP000250043">
    <property type="component" value="Unassembled WGS sequence"/>
</dbReference>
<name>A0A8E2AJH8_9APHY</name>
<feature type="non-terminal residue" evidence="2">
    <location>
        <position position="97"/>
    </location>
</feature>
<reference evidence="2 3" key="1">
    <citation type="submission" date="2016-07" db="EMBL/GenBank/DDBJ databases">
        <title>Draft genome of the white-rot fungus Obba rivulosa 3A-2.</title>
        <authorList>
            <consortium name="DOE Joint Genome Institute"/>
            <person name="Miettinen O."/>
            <person name="Riley R."/>
            <person name="Acob R."/>
            <person name="Barry K."/>
            <person name="Cullen D."/>
            <person name="De Vries R."/>
            <person name="Hainaut M."/>
            <person name="Hatakka A."/>
            <person name="Henrissat B."/>
            <person name="Hilden K."/>
            <person name="Kuo R."/>
            <person name="Labutti K."/>
            <person name="Lipzen A."/>
            <person name="Makela M.R."/>
            <person name="Sandor L."/>
            <person name="Spatafora J.W."/>
            <person name="Grigoriev I.V."/>
            <person name="Hibbett D.S."/>
        </authorList>
    </citation>
    <scope>NUCLEOTIDE SEQUENCE [LARGE SCALE GENOMIC DNA]</scope>
    <source>
        <strain evidence="2 3">3A-2</strain>
    </source>
</reference>
<feature type="domain" description="Retrovirus-related Pol polyprotein from transposon TNT 1-94-like beta-barrel" evidence="1">
    <location>
        <begin position="3"/>
        <end position="59"/>
    </location>
</feature>
<dbReference type="EMBL" id="KV722570">
    <property type="protein sequence ID" value="OCH85656.1"/>
    <property type="molecule type" value="Genomic_DNA"/>
</dbReference>
<evidence type="ECO:0000313" key="3">
    <source>
        <dbReference type="Proteomes" id="UP000250043"/>
    </source>
</evidence>
<evidence type="ECO:0000259" key="1">
    <source>
        <dbReference type="Pfam" id="PF22936"/>
    </source>
</evidence>
<evidence type="ECO:0000313" key="2">
    <source>
        <dbReference type="EMBL" id="OCH85656.1"/>
    </source>
</evidence>
<protein>
    <recommendedName>
        <fullName evidence="1">Retrovirus-related Pol polyprotein from transposon TNT 1-94-like beta-barrel domain-containing protein</fullName>
    </recommendedName>
</protein>
<dbReference type="OrthoDB" id="7691805at2759"/>
<dbReference type="AlphaFoldDB" id="A0A8E2AJH8"/>
<feature type="non-terminal residue" evidence="2">
    <location>
        <position position="1"/>
    </location>
</feature>
<gene>
    <name evidence="2" type="ORF">OBBRIDRAFT_713329</name>
</gene>